<evidence type="ECO:0000313" key="3">
    <source>
        <dbReference type="Proteomes" id="UP000595095"/>
    </source>
</evidence>
<dbReference type="Proteomes" id="UP000595095">
    <property type="component" value="Chromosome"/>
</dbReference>
<dbReference type="EMBL" id="CP064795">
    <property type="protein sequence ID" value="QPG06540.1"/>
    <property type="molecule type" value="Genomic_DNA"/>
</dbReference>
<keyword evidence="1" id="KW-0812">Transmembrane</keyword>
<sequence>MHGQNADLNSKWVQSIIGIGMPLLTLSIGGLSAWMMKIDERQYTINKNYVSKAELKETMDNLSSIIEARRVEQEQANRLVLEEIRETNLNVQKLAISLERRTRANETQTF</sequence>
<accession>A0A7S9DZ32</accession>
<evidence type="ECO:0000313" key="2">
    <source>
        <dbReference type="EMBL" id="QPG06540.1"/>
    </source>
</evidence>
<reference evidence="2 3" key="1">
    <citation type="submission" date="2020-11" db="EMBL/GenBank/DDBJ databases">
        <title>Complete genome sequence for Salinimonas sp. strain G2-b.</title>
        <authorList>
            <person name="Park S.-J."/>
        </authorList>
    </citation>
    <scope>NUCLEOTIDE SEQUENCE [LARGE SCALE GENOMIC DNA]</scope>
    <source>
        <strain evidence="2 3">G2-b</strain>
    </source>
</reference>
<keyword evidence="1" id="KW-1133">Transmembrane helix</keyword>
<dbReference type="RefSeq" id="WP_195811616.1">
    <property type="nucleotide sequence ID" value="NZ_CP064795.1"/>
</dbReference>
<dbReference type="AlphaFoldDB" id="A0A7S9DZ32"/>
<feature type="transmembrane region" description="Helical" evidence="1">
    <location>
        <begin position="12"/>
        <end position="34"/>
    </location>
</feature>
<gene>
    <name evidence="2" type="ORF">IT774_05040</name>
</gene>
<proteinExistence type="predicted"/>
<keyword evidence="1" id="KW-0472">Membrane</keyword>
<protein>
    <submittedName>
        <fullName evidence="2">Uncharacterized protein</fullName>
    </submittedName>
</protein>
<organism evidence="2 3">
    <name type="scientific">Salinimonas marina</name>
    <dbReference type="NCBI Taxonomy" id="2785918"/>
    <lineage>
        <taxon>Bacteria</taxon>
        <taxon>Pseudomonadati</taxon>
        <taxon>Pseudomonadota</taxon>
        <taxon>Gammaproteobacteria</taxon>
        <taxon>Alteromonadales</taxon>
        <taxon>Alteromonadaceae</taxon>
        <taxon>Alteromonas/Salinimonas group</taxon>
        <taxon>Salinimonas</taxon>
    </lineage>
</organism>
<evidence type="ECO:0000256" key="1">
    <source>
        <dbReference type="SAM" id="Phobius"/>
    </source>
</evidence>
<keyword evidence="3" id="KW-1185">Reference proteome</keyword>
<dbReference type="KEGG" id="smaa:IT774_05040"/>
<name>A0A7S9DZ32_9ALTE</name>